<dbReference type="Proteomes" id="UP001152622">
    <property type="component" value="Chromosome 12"/>
</dbReference>
<name>A0A9Q1EUT5_SYNKA</name>
<evidence type="ECO:0000313" key="2">
    <source>
        <dbReference type="Proteomes" id="UP001152622"/>
    </source>
</evidence>
<keyword evidence="2" id="KW-1185">Reference proteome</keyword>
<gene>
    <name evidence="1" type="ORF">SKAU_G00296600</name>
</gene>
<proteinExistence type="predicted"/>
<dbReference type="OrthoDB" id="10018333at2759"/>
<comment type="caution">
    <text evidence="1">The sequence shown here is derived from an EMBL/GenBank/DDBJ whole genome shotgun (WGS) entry which is preliminary data.</text>
</comment>
<organism evidence="1 2">
    <name type="scientific">Synaphobranchus kaupii</name>
    <name type="common">Kaup's arrowtooth eel</name>
    <dbReference type="NCBI Taxonomy" id="118154"/>
    <lineage>
        <taxon>Eukaryota</taxon>
        <taxon>Metazoa</taxon>
        <taxon>Chordata</taxon>
        <taxon>Craniata</taxon>
        <taxon>Vertebrata</taxon>
        <taxon>Euteleostomi</taxon>
        <taxon>Actinopterygii</taxon>
        <taxon>Neopterygii</taxon>
        <taxon>Teleostei</taxon>
        <taxon>Anguilliformes</taxon>
        <taxon>Synaphobranchidae</taxon>
        <taxon>Synaphobranchus</taxon>
    </lineage>
</organism>
<evidence type="ECO:0000313" key="1">
    <source>
        <dbReference type="EMBL" id="KAJ8345467.1"/>
    </source>
</evidence>
<accession>A0A9Q1EUT5</accession>
<protein>
    <submittedName>
        <fullName evidence="1">Uncharacterized protein</fullName>
    </submittedName>
</protein>
<dbReference type="EMBL" id="JAINUF010000012">
    <property type="protein sequence ID" value="KAJ8345467.1"/>
    <property type="molecule type" value="Genomic_DNA"/>
</dbReference>
<sequence>MADKEGNRVAQFAVMNSVEPKKPLSAAQKEFVRRMELERLRKHSHISVVLVPPFIRVSQERIMDELDEEARFAMSRGPRTGAN</sequence>
<reference evidence="1" key="1">
    <citation type="journal article" date="2023" name="Science">
        <title>Genome structures resolve the early diversification of teleost fishes.</title>
        <authorList>
            <person name="Parey E."/>
            <person name="Louis A."/>
            <person name="Montfort J."/>
            <person name="Bouchez O."/>
            <person name="Roques C."/>
            <person name="Iampietro C."/>
            <person name="Lluch J."/>
            <person name="Castinel A."/>
            <person name="Donnadieu C."/>
            <person name="Desvignes T."/>
            <person name="Floi Bucao C."/>
            <person name="Jouanno E."/>
            <person name="Wen M."/>
            <person name="Mejri S."/>
            <person name="Dirks R."/>
            <person name="Jansen H."/>
            <person name="Henkel C."/>
            <person name="Chen W.J."/>
            <person name="Zahm M."/>
            <person name="Cabau C."/>
            <person name="Klopp C."/>
            <person name="Thompson A.W."/>
            <person name="Robinson-Rechavi M."/>
            <person name="Braasch I."/>
            <person name="Lecointre G."/>
            <person name="Bobe J."/>
            <person name="Postlethwait J.H."/>
            <person name="Berthelot C."/>
            <person name="Roest Crollius H."/>
            <person name="Guiguen Y."/>
        </authorList>
    </citation>
    <scope>NUCLEOTIDE SEQUENCE</scope>
    <source>
        <strain evidence="1">WJC10195</strain>
    </source>
</reference>
<dbReference type="AlphaFoldDB" id="A0A9Q1EUT5"/>